<dbReference type="GO" id="GO:0015344">
    <property type="term" value="F:siderophore uptake transmembrane transporter activity"/>
    <property type="evidence" value="ECO:0007669"/>
    <property type="project" value="TreeGrafter"/>
</dbReference>
<keyword evidence="2" id="KW-0813">Transport</keyword>
<dbReference type="GO" id="GO:0009279">
    <property type="term" value="C:cell outer membrane"/>
    <property type="evidence" value="ECO:0007669"/>
    <property type="project" value="UniProtKB-SubCell"/>
</dbReference>
<dbReference type="PANTHER" id="PTHR32552">
    <property type="entry name" value="FERRICHROME IRON RECEPTOR-RELATED"/>
    <property type="match status" value="1"/>
</dbReference>
<dbReference type="SUPFAM" id="SSF56935">
    <property type="entry name" value="Porins"/>
    <property type="match status" value="1"/>
</dbReference>
<gene>
    <name evidence="7" type="ORF">AWB65_02148</name>
</gene>
<protein>
    <submittedName>
        <fullName evidence="7">TonB-dependent siderophore receptor</fullName>
    </submittedName>
</protein>
<evidence type="ECO:0000256" key="5">
    <source>
        <dbReference type="ARBA" id="ARBA00023136"/>
    </source>
</evidence>
<evidence type="ECO:0000256" key="4">
    <source>
        <dbReference type="ARBA" id="ARBA00022692"/>
    </source>
</evidence>
<evidence type="ECO:0000256" key="1">
    <source>
        <dbReference type="ARBA" id="ARBA00004571"/>
    </source>
</evidence>
<organism evidence="7 8">
    <name type="scientific">Caballeronia humi</name>
    <dbReference type="NCBI Taxonomy" id="326474"/>
    <lineage>
        <taxon>Bacteria</taxon>
        <taxon>Pseudomonadati</taxon>
        <taxon>Pseudomonadota</taxon>
        <taxon>Betaproteobacteria</taxon>
        <taxon>Burkholderiales</taxon>
        <taxon>Burkholderiaceae</taxon>
        <taxon>Caballeronia</taxon>
    </lineage>
</organism>
<evidence type="ECO:0000256" key="2">
    <source>
        <dbReference type="ARBA" id="ARBA00022448"/>
    </source>
</evidence>
<keyword evidence="3" id="KW-1134">Transmembrane beta strand</keyword>
<keyword evidence="8" id="KW-1185">Reference proteome</keyword>
<dbReference type="EMBL" id="FCNW02000007">
    <property type="protein sequence ID" value="SAL32508.1"/>
    <property type="molecule type" value="Genomic_DNA"/>
</dbReference>
<evidence type="ECO:0000256" key="6">
    <source>
        <dbReference type="ARBA" id="ARBA00023237"/>
    </source>
</evidence>
<reference evidence="7" key="1">
    <citation type="submission" date="2016-01" db="EMBL/GenBank/DDBJ databases">
        <authorList>
            <person name="Peeters C."/>
        </authorList>
    </citation>
    <scope>NUCLEOTIDE SEQUENCE [LARGE SCALE GENOMIC DNA]</scope>
    <source>
        <strain evidence="7">LMG 22934</strain>
    </source>
</reference>
<dbReference type="InterPro" id="IPR010917">
    <property type="entry name" value="TonB_rcpt_CS"/>
</dbReference>
<dbReference type="Gene3D" id="2.40.170.20">
    <property type="entry name" value="TonB-dependent receptor, beta-barrel domain"/>
    <property type="match status" value="1"/>
</dbReference>
<evidence type="ECO:0000256" key="3">
    <source>
        <dbReference type="ARBA" id="ARBA00022452"/>
    </source>
</evidence>
<dbReference type="PROSITE" id="PS01156">
    <property type="entry name" value="TONB_DEPENDENT_REC_2"/>
    <property type="match status" value="1"/>
</dbReference>
<keyword evidence="7" id="KW-0675">Receptor</keyword>
<evidence type="ECO:0000313" key="7">
    <source>
        <dbReference type="EMBL" id="SAL32508.1"/>
    </source>
</evidence>
<dbReference type="AlphaFoldDB" id="A0A158GK61"/>
<sequence>MQRVVELVDNVYVQDGESVFQGIETGGDVQLGKLDGGRQPDVDRDTLRERLDEQRNRVAGAPGFVAAAHVNYAVPYVPALLRIGADAKFTGSTTVRPSGDLKTPGHMLVNLGATYATRIAGHVVAFRAAIDNLTNRRYWEFQYADYIAPGEPRTLSLNARLDF</sequence>
<name>A0A158GK61_9BURK</name>
<dbReference type="Proteomes" id="UP000054977">
    <property type="component" value="Unassembled WGS sequence"/>
</dbReference>
<comment type="caution">
    <text evidence="7">The sequence shown here is derived from an EMBL/GenBank/DDBJ whole genome shotgun (WGS) entry which is preliminary data.</text>
</comment>
<dbReference type="InterPro" id="IPR039426">
    <property type="entry name" value="TonB-dep_rcpt-like"/>
</dbReference>
<comment type="subcellular location">
    <subcellularLocation>
        <location evidence="1">Cell outer membrane</location>
        <topology evidence="1">Multi-pass membrane protein</topology>
    </subcellularLocation>
</comment>
<keyword evidence="4" id="KW-0812">Transmembrane</keyword>
<proteinExistence type="predicted"/>
<keyword evidence="5" id="KW-0472">Membrane</keyword>
<dbReference type="PANTHER" id="PTHR32552:SF82">
    <property type="entry name" value="FCUA PROTEIN"/>
    <property type="match status" value="1"/>
</dbReference>
<dbReference type="STRING" id="326474.AWB65_02148"/>
<keyword evidence="6" id="KW-0998">Cell outer membrane</keyword>
<accession>A0A158GK61</accession>
<evidence type="ECO:0000313" key="8">
    <source>
        <dbReference type="Proteomes" id="UP000054977"/>
    </source>
</evidence>
<dbReference type="InterPro" id="IPR036942">
    <property type="entry name" value="Beta-barrel_TonB_sf"/>
</dbReference>